<keyword evidence="5 7" id="KW-1133">Transmembrane helix</keyword>
<sequence>MSTSTATPRSAPPAPRTGTAPRRRGWQVSTRIQAAVLAAVFLIAAVAAWQLAVTLEVTSSLILPAPLDVADSLRAGLTPGAGSWWGDIGVTLQTTTIGFFIGIAVAFVLGTLLAYVEVLRMAIYPYVIFFQTFPKVAIAPLLVSWLGYGLTPKAVIGALLAFFPMFTNTLAGMSEIDKDELRLMRSLGASRMQEMRLLRLPNTMPYIFAAMDVALVMSLLGVIVGEFVGADAGLGFRIQDRTAFGDTASVYAVLLILGVLGTTLHLLMVGVKKAVLFRE</sequence>
<keyword evidence="3" id="KW-1003">Cell membrane</keyword>
<evidence type="ECO:0000256" key="3">
    <source>
        <dbReference type="ARBA" id="ARBA00022475"/>
    </source>
</evidence>
<proteinExistence type="inferred from homology"/>
<reference evidence="10 11" key="1">
    <citation type="submission" date="2019-07" db="EMBL/GenBank/DDBJ databases">
        <authorList>
            <person name="Zhao L.H."/>
        </authorList>
    </citation>
    <scope>NUCLEOTIDE SEQUENCE [LARGE SCALE GENOMIC DNA]</scope>
    <source>
        <strain evidence="10 11">Co35</strain>
    </source>
</reference>
<dbReference type="Proteomes" id="UP000316988">
    <property type="component" value="Unassembled WGS sequence"/>
</dbReference>
<keyword evidence="4 7" id="KW-0812">Transmembrane</keyword>
<dbReference type="EMBL" id="VLNT01000002">
    <property type="protein sequence ID" value="TSD65679.1"/>
    <property type="molecule type" value="Genomic_DNA"/>
</dbReference>
<dbReference type="InterPro" id="IPR000515">
    <property type="entry name" value="MetI-like"/>
</dbReference>
<feature type="domain" description="ABC transmembrane type-1" evidence="9">
    <location>
        <begin position="88"/>
        <end position="268"/>
    </location>
</feature>
<dbReference type="GO" id="GO:0005886">
    <property type="term" value="C:plasma membrane"/>
    <property type="evidence" value="ECO:0007669"/>
    <property type="project" value="UniProtKB-SubCell"/>
</dbReference>
<dbReference type="CDD" id="cd06261">
    <property type="entry name" value="TM_PBP2"/>
    <property type="match status" value="1"/>
</dbReference>
<accession>A0A554SH48</accession>
<feature type="transmembrane region" description="Helical" evidence="7">
    <location>
        <begin position="154"/>
        <end position="176"/>
    </location>
</feature>
<evidence type="ECO:0000313" key="11">
    <source>
        <dbReference type="Proteomes" id="UP000316988"/>
    </source>
</evidence>
<dbReference type="PANTHER" id="PTHR30151:SF20">
    <property type="entry name" value="ABC TRANSPORTER PERMEASE PROTEIN HI_0355-RELATED"/>
    <property type="match status" value="1"/>
</dbReference>
<name>A0A554SH48_9ACTN</name>
<organism evidence="10 11">
    <name type="scientific">Aeromicrobium piscarium</name>
    <dbReference type="NCBI Taxonomy" id="2590901"/>
    <lineage>
        <taxon>Bacteria</taxon>
        <taxon>Bacillati</taxon>
        <taxon>Actinomycetota</taxon>
        <taxon>Actinomycetes</taxon>
        <taxon>Propionibacteriales</taxon>
        <taxon>Nocardioidaceae</taxon>
        <taxon>Aeromicrobium</taxon>
    </lineage>
</organism>
<dbReference type="OrthoDB" id="7274389at2"/>
<comment type="subcellular location">
    <subcellularLocation>
        <location evidence="1 7">Cell membrane</location>
        <topology evidence="1 7">Multi-pass membrane protein</topology>
    </subcellularLocation>
</comment>
<evidence type="ECO:0000256" key="8">
    <source>
        <dbReference type="SAM" id="MobiDB-lite"/>
    </source>
</evidence>
<evidence type="ECO:0000256" key="1">
    <source>
        <dbReference type="ARBA" id="ARBA00004651"/>
    </source>
</evidence>
<dbReference type="RefSeq" id="WP_143911854.1">
    <property type="nucleotide sequence ID" value="NZ_VLNT01000002.1"/>
</dbReference>
<dbReference type="PROSITE" id="PS50928">
    <property type="entry name" value="ABC_TM1"/>
    <property type="match status" value="1"/>
</dbReference>
<dbReference type="InterPro" id="IPR035906">
    <property type="entry name" value="MetI-like_sf"/>
</dbReference>
<comment type="caution">
    <text evidence="10">The sequence shown here is derived from an EMBL/GenBank/DDBJ whole genome shotgun (WGS) entry which is preliminary data.</text>
</comment>
<feature type="region of interest" description="Disordered" evidence="8">
    <location>
        <begin position="1"/>
        <end position="25"/>
    </location>
</feature>
<evidence type="ECO:0000259" key="9">
    <source>
        <dbReference type="PROSITE" id="PS50928"/>
    </source>
</evidence>
<protein>
    <submittedName>
        <fullName evidence="10">ABC transporter permease</fullName>
    </submittedName>
</protein>
<feature type="transmembrane region" description="Helical" evidence="7">
    <location>
        <begin position="123"/>
        <end position="148"/>
    </location>
</feature>
<feature type="transmembrane region" description="Helical" evidence="7">
    <location>
        <begin position="32"/>
        <end position="52"/>
    </location>
</feature>
<feature type="transmembrane region" description="Helical" evidence="7">
    <location>
        <begin position="97"/>
        <end position="116"/>
    </location>
</feature>
<gene>
    <name evidence="10" type="ORF">FNM00_04460</name>
</gene>
<dbReference type="Gene3D" id="1.10.3720.10">
    <property type="entry name" value="MetI-like"/>
    <property type="match status" value="1"/>
</dbReference>
<evidence type="ECO:0000256" key="5">
    <source>
        <dbReference type="ARBA" id="ARBA00022989"/>
    </source>
</evidence>
<evidence type="ECO:0000256" key="7">
    <source>
        <dbReference type="RuleBase" id="RU363032"/>
    </source>
</evidence>
<keyword evidence="11" id="KW-1185">Reference proteome</keyword>
<dbReference type="PANTHER" id="PTHR30151">
    <property type="entry name" value="ALKANE SULFONATE ABC TRANSPORTER-RELATED, MEMBRANE SUBUNIT"/>
    <property type="match status" value="1"/>
</dbReference>
<feature type="transmembrane region" description="Helical" evidence="7">
    <location>
        <begin position="248"/>
        <end position="271"/>
    </location>
</feature>
<keyword evidence="6 7" id="KW-0472">Membrane</keyword>
<evidence type="ECO:0000256" key="4">
    <source>
        <dbReference type="ARBA" id="ARBA00022692"/>
    </source>
</evidence>
<dbReference type="SUPFAM" id="SSF161098">
    <property type="entry name" value="MetI-like"/>
    <property type="match status" value="1"/>
</dbReference>
<feature type="transmembrane region" description="Helical" evidence="7">
    <location>
        <begin position="206"/>
        <end position="228"/>
    </location>
</feature>
<evidence type="ECO:0000256" key="2">
    <source>
        <dbReference type="ARBA" id="ARBA00022448"/>
    </source>
</evidence>
<dbReference type="Pfam" id="PF00528">
    <property type="entry name" value="BPD_transp_1"/>
    <property type="match status" value="1"/>
</dbReference>
<evidence type="ECO:0000313" key="10">
    <source>
        <dbReference type="EMBL" id="TSD65679.1"/>
    </source>
</evidence>
<evidence type="ECO:0000256" key="6">
    <source>
        <dbReference type="ARBA" id="ARBA00023136"/>
    </source>
</evidence>
<comment type="similarity">
    <text evidence="7">Belongs to the binding-protein-dependent transport system permease family.</text>
</comment>
<dbReference type="AlphaFoldDB" id="A0A554SH48"/>
<keyword evidence="2 7" id="KW-0813">Transport</keyword>
<dbReference type="GO" id="GO:0055085">
    <property type="term" value="P:transmembrane transport"/>
    <property type="evidence" value="ECO:0007669"/>
    <property type="project" value="InterPro"/>
</dbReference>